<dbReference type="AlphaFoldDB" id="A0A1M6CUD8"/>
<keyword evidence="3 6" id="KW-0547">Nucleotide-binding</keyword>
<dbReference type="InterPro" id="IPR030394">
    <property type="entry name" value="G_HFLX_dom"/>
</dbReference>
<dbReference type="GO" id="GO:0046872">
    <property type="term" value="F:metal ion binding"/>
    <property type="evidence" value="ECO:0007669"/>
    <property type="project" value="UniProtKB-KW"/>
</dbReference>
<dbReference type="InterPro" id="IPR025121">
    <property type="entry name" value="GTPase_HflX_N"/>
</dbReference>
<evidence type="ECO:0000256" key="4">
    <source>
        <dbReference type="ARBA" id="ARBA00022842"/>
    </source>
</evidence>
<dbReference type="InterPro" id="IPR042108">
    <property type="entry name" value="GTPase_HflX_N_sf"/>
</dbReference>
<dbReference type="Proteomes" id="UP000184080">
    <property type="component" value="Unassembled WGS sequence"/>
</dbReference>
<sequence length="595" mass="66703">MINGNIEGVRNSQLQLLEKLYDIKVPKYSIATEEIINTMVSVTSYIEREISIAIDRKGNVINVSIGDSGMVEIPIIDISERKLSGIRIIHTHPNGNSRLSALDVSALIKLKLDCLVAVGVYDENITDLSLGFCGIENDVLMAETLNNLTMEKAINMNILDRIQYSENIIKDSNVLEDNGERAIIVGCDSEESLEELSELSSACEIPVVYSVYQNRSKIDSAYYIGSGKVEEIALLRQAYRANVIIFDDELSGSQVRNLEEAIGVKVIDRTTLILEIFATRAKSRESRIQVELAQLKYRLSRLAGLGTVLSRTGGGIGTRGPGEKKLETDRRHIKERIYDLSSELEKIKRNRETQREKRNKQNIPRVSLVGYTNAGKSTLRNALVDIAAEKDMLKKEKVFEADMLFATLDITTRAITLPDNRPVTLTDTVGFVRKLPHELVEAFKSTLEEVIYSDLLLHVVDASSEEALEQIDAVDNVLFELGALNKPTIILLNKIDKSTEENLNVIKLAIGEKEYKEISAKHNINLDILLESISKKLPYTLKTAEFLIPYSDQSVTAFIHRNGKVLEEDYKDTGTFIKAQVDDEVYNKCAKYIIE</sequence>
<dbReference type="RefSeq" id="WP_073004623.1">
    <property type="nucleotide sequence ID" value="NZ_FQZO01000001.1"/>
</dbReference>
<keyword evidence="5 6" id="KW-0342">GTP-binding</keyword>
<keyword evidence="4" id="KW-0460">Magnesium</keyword>
<dbReference type="PROSITE" id="PS51705">
    <property type="entry name" value="G_HFLX"/>
    <property type="match status" value="1"/>
</dbReference>
<dbReference type="Pfam" id="PF01926">
    <property type="entry name" value="MMR_HSR1"/>
    <property type="match status" value="1"/>
</dbReference>
<dbReference type="Gene3D" id="3.40.50.11060">
    <property type="entry name" value="GTPase HflX, N-terminal domain"/>
    <property type="match status" value="1"/>
</dbReference>
<comment type="similarity">
    <text evidence="6">Belongs to the TRAFAC class OBG-HflX-like GTPase superfamily. HflX GTPase family.</text>
</comment>
<dbReference type="Gene3D" id="6.10.250.2860">
    <property type="match status" value="1"/>
</dbReference>
<comment type="subunit">
    <text evidence="6">Monomer. Associates with the 50S ribosomal subunit.</text>
</comment>
<dbReference type="InterPro" id="IPR027417">
    <property type="entry name" value="P-loop_NTPase"/>
</dbReference>
<dbReference type="NCBIfam" id="TIGR03156">
    <property type="entry name" value="GTP_HflX"/>
    <property type="match status" value="1"/>
</dbReference>
<feature type="domain" description="Hflx-type G" evidence="8">
    <location>
        <begin position="364"/>
        <end position="501"/>
    </location>
</feature>
<evidence type="ECO:0000256" key="5">
    <source>
        <dbReference type="ARBA" id="ARBA00023134"/>
    </source>
</evidence>
<evidence type="ECO:0000313" key="10">
    <source>
        <dbReference type="Proteomes" id="UP000184080"/>
    </source>
</evidence>
<dbReference type="GO" id="GO:0043022">
    <property type="term" value="F:ribosome binding"/>
    <property type="evidence" value="ECO:0007669"/>
    <property type="project" value="TreeGrafter"/>
</dbReference>
<dbReference type="HAMAP" id="MF_00900">
    <property type="entry name" value="GTPase_HflX"/>
    <property type="match status" value="1"/>
</dbReference>
<dbReference type="GO" id="GO:0003924">
    <property type="term" value="F:GTPase activity"/>
    <property type="evidence" value="ECO:0007669"/>
    <property type="project" value="UniProtKB-UniRule"/>
</dbReference>
<reference evidence="9 10" key="1">
    <citation type="submission" date="2016-11" db="EMBL/GenBank/DDBJ databases">
        <authorList>
            <person name="Jaros S."/>
            <person name="Januszkiewicz K."/>
            <person name="Wedrychowicz H."/>
        </authorList>
    </citation>
    <scope>NUCLEOTIDE SEQUENCE [LARGE SCALE GENOMIC DNA]</scope>
    <source>
        <strain evidence="9 10">DSM 21864</strain>
    </source>
</reference>
<dbReference type="Pfam" id="PF16360">
    <property type="entry name" value="GTP-bdg_M"/>
    <property type="match status" value="1"/>
</dbReference>
<dbReference type="GO" id="GO:0005525">
    <property type="term" value="F:GTP binding"/>
    <property type="evidence" value="ECO:0007669"/>
    <property type="project" value="UniProtKB-UniRule"/>
</dbReference>
<dbReference type="SUPFAM" id="SSF52540">
    <property type="entry name" value="P-loop containing nucleoside triphosphate hydrolases"/>
    <property type="match status" value="1"/>
</dbReference>
<evidence type="ECO:0000256" key="7">
    <source>
        <dbReference type="SAM" id="Coils"/>
    </source>
</evidence>
<dbReference type="Gene3D" id="3.40.50.300">
    <property type="entry name" value="P-loop containing nucleotide triphosphate hydrolases"/>
    <property type="match status" value="1"/>
</dbReference>
<comment type="function">
    <text evidence="6">GTPase that associates with the 50S ribosomal subunit and may have a role during protein synthesis or ribosome biogenesis.</text>
</comment>
<name>A0A1M6CUD8_9CLOT</name>
<evidence type="ECO:0000256" key="3">
    <source>
        <dbReference type="ARBA" id="ARBA00022741"/>
    </source>
</evidence>
<dbReference type="EMBL" id="FQZO01000001">
    <property type="protein sequence ID" value="SHI64586.1"/>
    <property type="molecule type" value="Genomic_DNA"/>
</dbReference>
<evidence type="ECO:0000313" key="9">
    <source>
        <dbReference type="EMBL" id="SHI64586.1"/>
    </source>
</evidence>
<feature type="coiled-coil region" evidence="7">
    <location>
        <begin position="330"/>
        <end position="357"/>
    </location>
</feature>
<evidence type="ECO:0000256" key="1">
    <source>
        <dbReference type="ARBA" id="ARBA00022490"/>
    </source>
</evidence>
<dbReference type="OrthoDB" id="9812272at2"/>
<keyword evidence="2" id="KW-0479">Metal-binding</keyword>
<dbReference type="PRINTS" id="PR00326">
    <property type="entry name" value="GTP1OBG"/>
</dbReference>
<dbReference type="CDD" id="cd01878">
    <property type="entry name" value="HflX"/>
    <property type="match status" value="1"/>
</dbReference>
<dbReference type="InterPro" id="IPR016496">
    <property type="entry name" value="GTPase_HflX"/>
</dbReference>
<dbReference type="GO" id="GO:0005737">
    <property type="term" value="C:cytoplasm"/>
    <property type="evidence" value="ECO:0007669"/>
    <property type="project" value="UniProtKB-SubCell"/>
</dbReference>
<dbReference type="InterPro" id="IPR032305">
    <property type="entry name" value="GTP-bd_M"/>
</dbReference>
<organism evidence="9 10">
    <name type="scientific">Clostridium amylolyticum</name>
    <dbReference type="NCBI Taxonomy" id="1121298"/>
    <lineage>
        <taxon>Bacteria</taxon>
        <taxon>Bacillati</taxon>
        <taxon>Bacillota</taxon>
        <taxon>Clostridia</taxon>
        <taxon>Eubacteriales</taxon>
        <taxon>Clostridiaceae</taxon>
        <taxon>Clostridium</taxon>
    </lineage>
</organism>
<dbReference type="PANTHER" id="PTHR10229:SF0">
    <property type="entry name" value="GTP-BINDING PROTEIN 6-RELATED"/>
    <property type="match status" value="1"/>
</dbReference>
<keyword evidence="10" id="KW-1185">Reference proteome</keyword>
<keyword evidence="7" id="KW-0175">Coiled coil</keyword>
<dbReference type="FunFam" id="3.40.50.11060:FF:000001">
    <property type="entry name" value="GTPase HflX"/>
    <property type="match status" value="1"/>
</dbReference>
<evidence type="ECO:0000256" key="6">
    <source>
        <dbReference type="HAMAP-Rule" id="MF_00900"/>
    </source>
</evidence>
<evidence type="ECO:0000256" key="2">
    <source>
        <dbReference type="ARBA" id="ARBA00022723"/>
    </source>
</evidence>
<accession>A0A1M6CUD8</accession>
<dbReference type="PANTHER" id="PTHR10229">
    <property type="entry name" value="GTP-BINDING PROTEIN HFLX"/>
    <property type="match status" value="1"/>
</dbReference>
<dbReference type="InterPro" id="IPR006073">
    <property type="entry name" value="GTP-bd"/>
</dbReference>
<protein>
    <recommendedName>
        <fullName evidence="6">GTPase HflX</fullName>
    </recommendedName>
    <alternativeName>
        <fullName evidence="6">GTP-binding protein HflX</fullName>
    </alternativeName>
</protein>
<evidence type="ECO:0000259" key="8">
    <source>
        <dbReference type="PROSITE" id="PS51705"/>
    </source>
</evidence>
<dbReference type="Pfam" id="PF13167">
    <property type="entry name" value="GTP-bdg_N"/>
    <property type="match status" value="1"/>
</dbReference>
<keyword evidence="1 6" id="KW-0963">Cytoplasm</keyword>
<proteinExistence type="inferred from homology"/>
<gene>
    <name evidence="6" type="primary">hflX</name>
    <name evidence="9" type="ORF">SAMN05444401_1239</name>
</gene>
<comment type="subcellular location">
    <subcellularLocation>
        <location evidence="6">Cytoplasm</location>
    </subcellularLocation>
    <text evidence="6">May associate with membranes.</text>
</comment>
<dbReference type="STRING" id="1121298.SAMN05444401_1239"/>